<dbReference type="HOGENOM" id="CLU_3027346_0_0_3"/>
<name>F4Y2N9_9CYAN</name>
<dbReference type="AlphaFoldDB" id="F4Y2N9"/>
<reference evidence="2" key="1">
    <citation type="journal article" date="2011" name="Proc. Natl. Acad. Sci. U.S.A.">
        <title>Genomic insights into the physiology and ecology of the marine filamentous cyanobacterium Lyngbya majuscula.</title>
        <authorList>
            <person name="Jones A.C."/>
            <person name="Monroe E.A."/>
            <person name="Podell S."/>
            <person name="Hess W.R."/>
            <person name="Klages S."/>
            <person name="Esquenazi E."/>
            <person name="Niessen S."/>
            <person name="Hoover H."/>
            <person name="Rothmann M."/>
            <person name="Lasken R.S."/>
            <person name="Yates J.R.III."/>
            <person name="Reinhardt R."/>
            <person name="Kube M."/>
            <person name="Burkart M.D."/>
            <person name="Allen E.E."/>
            <person name="Dorrestein P.C."/>
            <person name="Gerwick W.H."/>
            <person name="Gerwick L."/>
        </authorList>
    </citation>
    <scope>NUCLEOTIDE SEQUENCE [LARGE SCALE GENOMIC DNA]</scope>
    <source>
        <strain evidence="2">3L</strain>
    </source>
</reference>
<keyword evidence="2" id="KW-1185">Reference proteome</keyword>
<accession>F4Y2N9</accession>
<evidence type="ECO:0000313" key="1">
    <source>
        <dbReference type="EMBL" id="EGJ28883.1"/>
    </source>
</evidence>
<sequence>MLGEPMSQSRYPMVIGFDQPTKTTATWIQLSLFDQCGTYRSPKPPHQLTCTALSN</sequence>
<dbReference type="Proteomes" id="UP000003959">
    <property type="component" value="Unassembled WGS sequence"/>
</dbReference>
<dbReference type="EMBL" id="GL890971">
    <property type="protein sequence ID" value="EGJ28883.1"/>
    <property type="molecule type" value="Genomic_DNA"/>
</dbReference>
<evidence type="ECO:0000313" key="2">
    <source>
        <dbReference type="Proteomes" id="UP000003959"/>
    </source>
</evidence>
<organism evidence="1 2">
    <name type="scientific">Moorena producens 3L</name>
    <dbReference type="NCBI Taxonomy" id="489825"/>
    <lineage>
        <taxon>Bacteria</taxon>
        <taxon>Bacillati</taxon>
        <taxon>Cyanobacteriota</taxon>
        <taxon>Cyanophyceae</taxon>
        <taxon>Coleofasciculales</taxon>
        <taxon>Coleofasciculaceae</taxon>
        <taxon>Moorena</taxon>
    </lineage>
</organism>
<gene>
    <name evidence="1" type="ORF">LYNGBM3L_68180</name>
</gene>
<protein>
    <submittedName>
        <fullName evidence="1">Uncharacterized protein</fullName>
    </submittedName>
</protein>
<proteinExistence type="predicted"/>